<evidence type="ECO:0000256" key="2">
    <source>
        <dbReference type="ARBA" id="ARBA00022801"/>
    </source>
</evidence>
<reference evidence="5 6" key="1">
    <citation type="journal article" date="2013" name="PLoS Genet.">
        <title>The genome and development-dependent transcriptomes of Pyronema confluens: a window into fungal evolution.</title>
        <authorList>
            <person name="Traeger S."/>
            <person name="Altegoer F."/>
            <person name="Freitag M."/>
            <person name="Gabaldon T."/>
            <person name="Kempken F."/>
            <person name="Kumar A."/>
            <person name="Marcet-Houben M."/>
            <person name="Poggeler S."/>
            <person name="Stajich J.E."/>
            <person name="Nowrousian M."/>
        </authorList>
    </citation>
    <scope>NUCLEOTIDE SEQUENCE [LARGE SCALE GENOMIC DNA]</scope>
    <source>
        <strain evidence="6">CBS 100304</strain>
        <tissue evidence="5">Vegetative mycelium</tissue>
    </source>
</reference>
<dbReference type="Gene3D" id="3.20.20.80">
    <property type="entry name" value="Glycosidases"/>
    <property type="match status" value="1"/>
</dbReference>
<organism evidence="5 6">
    <name type="scientific">Pyronema omphalodes (strain CBS 100304)</name>
    <name type="common">Pyronema confluens</name>
    <dbReference type="NCBI Taxonomy" id="1076935"/>
    <lineage>
        <taxon>Eukaryota</taxon>
        <taxon>Fungi</taxon>
        <taxon>Dikarya</taxon>
        <taxon>Ascomycota</taxon>
        <taxon>Pezizomycotina</taxon>
        <taxon>Pezizomycetes</taxon>
        <taxon>Pezizales</taxon>
        <taxon>Pyronemataceae</taxon>
        <taxon>Pyronema</taxon>
    </lineage>
</organism>
<dbReference type="eggNOG" id="ENOG502QVVM">
    <property type="taxonomic scope" value="Eukaryota"/>
</dbReference>
<feature type="region of interest" description="Disordered" evidence="4">
    <location>
        <begin position="1"/>
        <end position="42"/>
    </location>
</feature>
<dbReference type="EMBL" id="HF935459">
    <property type="protein sequence ID" value="CCX30622.1"/>
    <property type="molecule type" value="Genomic_DNA"/>
</dbReference>
<evidence type="ECO:0000256" key="1">
    <source>
        <dbReference type="ARBA" id="ARBA00005641"/>
    </source>
</evidence>
<dbReference type="GO" id="GO:0009251">
    <property type="term" value="P:glucan catabolic process"/>
    <property type="evidence" value="ECO:0007669"/>
    <property type="project" value="TreeGrafter"/>
</dbReference>
<dbReference type="GO" id="GO:0005576">
    <property type="term" value="C:extracellular region"/>
    <property type="evidence" value="ECO:0007669"/>
    <property type="project" value="TreeGrafter"/>
</dbReference>
<name>U4LGG2_PYROM</name>
<protein>
    <submittedName>
        <fullName evidence="5">Similar to Uncharacterized glycosyl hydrolase YBR056W acc. no. P38081</fullName>
    </submittedName>
</protein>
<gene>
    <name evidence="5" type="ORF">PCON_08959</name>
</gene>
<dbReference type="GO" id="GO:0046557">
    <property type="term" value="F:glucan endo-1,6-beta-glucosidase activity"/>
    <property type="evidence" value="ECO:0007669"/>
    <property type="project" value="TreeGrafter"/>
</dbReference>
<sequence length="560" mass="62985">MEAASSAVPDSANCPSGATNIPTAELYPQPSAHSENLEEASSFPRQMVNDIRIRQPTATDITRYRLHHGVNLGGIFCLERWLFPSMFAGNAKGNSELAAVTAYVETHGTEKARGKWEQHWINSMKPSDWEFLKAVGKVTSVRLPIGWFTLGAWCCKGTAFEPVSGVYQNAWSHVKRYVYTASEYGIGTLIDLHALPGGANADAHSGTDSGKAGLWEKAEYRKIATQACVYIAQQIEMDPVMQQWVVGLQIVNEAAYSEWGVGGHAKEWYTETLPRVAEMSPSLPVYISDAWNTKAATKWASERNQGVWDNTALRGPIIVDIHKYYCFDSSDKELNAGEIISRIPSGLSDLNEVQENPVGTIVGEYSCVLSEETWSKSTPQQRVDLIHMFGLAQLNNWERPGHANNGGAYFWTGKMDWMDGGEWGFVEQTKKGNIPPPASLTFSFEKREQIAERARRKHVQLQTAALKEHVDYWTKQVSEQMEHWRYEMGFTVGFVDALNFWRMRGATVGFVNLWAGKRLREHVLEHAGNGTRAYLWEFEHGVRRALRDFEQILNKAAQEK</sequence>
<proteinExistence type="inferred from homology"/>
<keyword evidence="2 5" id="KW-0378">Hydrolase</keyword>
<keyword evidence="3" id="KW-0326">Glycosidase</keyword>
<dbReference type="OMA" id="GWFFWTL"/>
<evidence type="ECO:0000313" key="5">
    <source>
        <dbReference type="EMBL" id="CCX30622.1"/>
    </source>
</evidence>
<dbReference type="InterPro" id="IPR050386">
    <property type="entry name" value="Glycosyl_hydrolase_5"/>
</dbReference>
<comment type="similarity">
    <text evidence="1">Belongs to the glycosyl hydrolase 5 (cellulase A) family.</text>
</comment>
<dbReference type="SUPFAM" id="SSF51445">
    <property type="entry name" value="(Trans)glycosidases"/>
    <property type="match status" value="1"/>
</dbReference>
<dbReference type="PANTHER" id="PTHR31297">
    <property type="entry name" value="GLUCAN ENDO-1,6-BETA-GLUCOSIDASE B"/>
    <property type="match status" value="1"/>
</dbReference>
<evidence type="ECO:0000256" key="3">
    <source>
        <dbReference type="ARBA" id="ARBA00023295"/>
    </source>
</evidence>
<dbReference type="STRING" id="1076935.U4LGG2"/>
<dbReference type="Proteomes" id="UP000018144">
    <property type="component" value="Unassembled WGS sequence"/>
</dbReference>
<accession>U4LGG2</accession>
<evidence type="ECO:0000256" key="4">
    <source>
        <dbReference type="SAM" id="MobiDB-lite"/>
    </source>
</evidence>
<feature type="compositionally biased region" description="Polar residues" evidence="4">
    <location>
        <begin position="13"/>
        <end position="22"/>
    </location>
</feature>
<dbReference type="AlphaFoldDB" id="U4LGG2"/>
<dbReference type="OrthoDB" id="1887033at2759"/>
<dbReference type="GO" id="GO:0009986">
    <property type="term" value="C:cell surface"/>
    <property type="evidence" value="ECO:0007669"/>
    <property type="project" value="TreeGrafter"/>
</dbReference>
<dbReference type="PANTHER" id="PTHR31297:SF43">
    <property type="entry name" value="GLUCAN 1,3-BETA-GLUCOSIDASE 3"/>
    <property type="match status" value="1"/>
</dbReference>
<dbReference type="InterPro" id="IPR017853">
    <property type="entry name" value="GH"/>
</dbReference>
<evidence type="ECO:0000313" key="6">
    <source>
        <dbReference type="Proteomes" id="UP000018144"/>
    </source>
</evidence>
<keyword evidence="6" id="KW-1185">Reference proteome</keyword>